<feature type="compositionally biased region" description="Basic and acidic residues" evidence="1">
    <location>
        <begin position="291"/>
        <end position="320"/>
    </location>
</feature>
<dbReference type="AlphaFoldDB" id="A0A444ZJW5"/>
<dbReference type="CDD" id="cd00303">
    <property type="entry name" value="retropepsin_like"/>
    <property type="match status" value="1"/>
</dbReference>
<dbReference type="Gene3D" id="2.40.70.10">
    <property type="entry name" value="Acid Proteases"/>
    <property type="match status" value="1"/>
</dbReference>
<feature type="region of interest" description="Disordered" evidence="1">
    <location>
        <begin position="226"/>
        <end position="251"/>
    </location>
</feature>
<feature type="compositionally biased region" description="Low complexity" evidence="1">
    <location>
        <begin position="49"/>
        <end position="62"/>
    </location>
</feature>
<dbReference type="Proteomes" id="UP000289738">
    <property type="component" value="Chromosome B04"/>
</dbReference>
<dbReference type="EMBL" id="SDMP01000014">
    <property type="protein sequence ID" value="RYR14381.1"/>
    <property type="molecule type" value="Genomic_DNA"/>
</dbReference>
<organism evidence="2 3">
    <name type="scientific">Arachis hypogaea</name>
    <name type="common">Peanut</name>
    <dbReference type="NCBI Taxonomy" id="3818"/>
    <lineage>
        <taxon>Eukaryota</taxon>
        <taxon>Viridiplantae</taxon>
        <taxon>Streptophyta</taxon>
        <taxon>Embryophyta</taxon>
        <taxon>Tracheophyta</taxon>
        <taxon>Spermatophyta</taxon>
        <taxon>Magnoliopsida</taxon>
        <taxon>eudicotyledons</taxon>
        <taxon>Gunneridae</taxon>
        <taxon>Pentapetalae</taxon>
        <taxon>rosids</taxon>
        <taxon>fabids</taxon>
        <taxon>Fabales</taxon>
        <taxon>Fabaceae</taxon>
        <taxon>Papilionoideae</taxon>
        <taxon>50 kb inversion clade</taxon>
        <taxon>dalbergioids sensu lato</taxon>
        <taxon>Dalbergieae</taxon>
        <taxon>Pterocarpus clade</taxon>
        <taxon>Arachis</taxon>
    </lineage>
</organism>
<accession>A0A444ZJW5</accession>
<feature type="compositionally biased region" description="Polar residues" evidence="1">
    <location>
        <begin position="97"/>
        <end position="131"/>
    </location>
</feature>
<feature type="compositionally biased region" description="Basic residues" evidence="1">
    <location>
        <begin position="616"/>
        <end position="628"/>
    </location>
</feature>
<dbReference type="Pfam" id="PF13650">
    <property type="entry name" value="Asp_protease_2"/>
    <property type="match status" value="1"/>
</dbReference>
<feature type="region of interest" description="Disordered" evidence="1">
    <location>
        <begin position="585"/>
        <end position="637"/>
    </location>
</feature>
<proteinExistence type="predicted"/>
<sequence>MEGVDILLAQNKIMQEQIQQQFEQMAKKIDSLQVATVNTSQPSTKWGQNEENQVDQQQEQPQYVHNQSSGQNEVYGDTHNPSWKNHPNLRWGDNHTHSQQPWQKNSNQNNSRNTTYSNHDQQNTNNNQYKKPQNTHQPPHHNPQTHQNSISVPTSNPQNYHTTPTNNFQQPHSTPIIPPIDHHESRISSLEAAIQAIAQSTQSLVKMQERNEATMKSLERQVGQLAKQAERPTNVLPSDTISNPKDKGKATKWEECKAIIVGSEKTREKEAINQEEHNREVPQEETEERSEEDRKTKNAKSSKRDKDIPETQLQEKKEGMKPYIPKLPYPQRFKKENEDKQYSKFLNIFKTLSINIPFLEALEQMPLYAKFMKEVLTKKRPLKEGQIIEMTMECSAILQRGLPEKKDDPGRFYIPCTIGNITIEKSFCDLGASINLMPLSLMRKLKIFELKPTRITLQMADKSIQQALGVVENVLVKVGKFLLPVDFVILDMEEDPNTPIILGRPFLATGRALIDVEKGELLLRVHDEHLAFYVFKTPHEPTQEEECAEDKARDQSLREVVNELTPRLLHPCLKEVEMVQQTKEIKEELDPKPPDENLNITDKEPPRHESSPKKEEKKKRPKGWKNKKIPTEGFSPGDKVVLNTQPMKMSPQLFEYYTVNWVLSLEHLEIIKEETGRKFTVRGEKLRHYDFQPP</sequence>
<evidence type="ECO:0000256" key="1">
    <source>
        <dbReference type="SAM" id="MobiDB-lite"/>
    </source>
</evidence>
<comment type="caution">
    <text evidence="2">The sequence shown here is derived from an EMBL/GenBank/DDBJ whole genome shotgun (WGS) entry which is preliminary data.</text>
</comment>
<feature type="compositionally biased region" description="Polar residues" evidence="1">
    <location>
        <begin position="63"/>
        <end position="72"/>
    </location>
</feature>
<evidence type="ECO:0000313" key="3">
    <source>
        <dbReference type="Proteomes" id="UP000289738"/>
    </source>
</evidence>
<feature type="compositionally biased region" description="Polar residues" evidence="1">
    <location>
        <begin position="149"/>
        <end position="173"/>
    </location>
</feature>
<feature type="compositionally biased region" description="Low complexity" evidence="1">
    <location>
        <begin position="132"/>
        <end position="148"/>
    </location>
</feature>
<dbReference type="InterPro" id="IPR021109">
    <property type="entry name" value="Peptidase_aspartic_dom_sf"/>
</dbReference>
<dbReference type="PANTHER" id="PTHR33067">
    <property type="entry name" value="RNA-DIRECTED DNA POLYMERASE-RELATED"/>
    <property type="match status" value="1"/>
</dbReference>
<keyword evidence="3" id="KW-1185">Reference proteome</keyword>
<name>A0A444ZJW5_ARAHY</name>
<feature type="compositionally biased region" description="Basic and acidic residues" evidence="1">
    <location>
        <begin position="585"/>
        <end position="615"/>
    </location>
</feature>
<gene>
    <name evidence="2" type="ORF">Ahy_B04g070937</name>
</gene>
<evidence type="ECO:0000313" key="2">
    <source>
        <dbReference type="EMBL" id="RYR14381.1"/>
    </source>
</evidence>
<dbReference type="PANTHER" id="PTHR33067:SF9">
    <property type="entry name" value="RNA-DIRECTED DNA POLYMERASE"/>
    <property type="match status" value="1"/>
</dbReference>
<feature type="region of interest" description="Disordered" evidence="1">
    <location>
        <begin position="267"/>
        <end position="332"/>
    </location>
</feature>
<protein>
    <submittedName>
        <fullName evidence="2">Uncharacterized protein</fullName>
    </submittedName>
</protein>
<reference evidence="2 3" key="1">
    <citation type="submission" date="2019-01" db="EMBL/GenBank/DDBJ databases">
        <title>Sequencing of cultivated peanut Arachis hypogaea provides insights into genome evolution and oil improvement.</title>
        <authorList>
            <person name="Chen X."/>
        </authorList>
    </citation>
    <scope>NUCLEOTIDE SEQUENCE [LARGE SCALE GENOMIC DNA]</scope>
    <source>
        <strain evidence="3">cv. Fuhuasheng</strain>
        <tissue evidence="2">Leaves</tissue>
    </source>
</reference>
<feature type="compositionally biased region" description="Basic and acidic residues" evidence="1">
    <location>
        <begin position="267"/>
        <end position="282"/>
    </location>
</feature>
<feature type="region of interest" description="Disordered" evidence="1">
    <location>
        <begin position="39"/>
        <end position="181"/>
    </location>
</feature>